<keyword evidence="1" id="KW-0677">Repeat</keyword>
<evidence type="ECO:0000259" key="4">
    <source>
        <dbReference type="Pfam" id="PF24883"/>
    </source>
</evidence>
<dbReference type="STRING" id="1182542.W9YJD3"/>
<dbReference type="InterPro" id="IPR056125">
    <property type="entry name" value="DUF7708"/>
</dbReference>
<feature type="domain" description="DUF7708" evidence="3">
    <location>
        <begin position="100"/>
        <end position="216"/>
    </location>
</feature>
<dbReference type="Pfam" id="PF24809">
    <property type="entry name" value="DUF7708"/>
    <property type="match status" value="1"/>
</dbReference>
<dbReference type="AlphaFoldDB" id="W9YJD3"/>
<evidence type="ECO:0000256" key="2">
    <source>
        <dbReference type="SAM" id="MobiDB-lite"/>
    </source>
</evidence>
<evidence type="ECO:0000313" key="6">
    <source>
        <dbReference type="Proteomes" id="UP000019478"/>
    </source>
</evidence>
<evidence type="ECO:0000313" key="5">
    <source>
        <dbReference type="EMBL" id="EXJ82359.1"/>
    </source>
</evidence>
<sequence length="550" mass="62370">MAMSPQAQLSTTSTKGLSEQDLATIQRSEAEQINFQKTVATSKSYSATEKTAFSLSSAQEFHDFWEQTIQAKGEFDDSHEQGCGLRVWARQYQNAASVVQSFMKDFSPIIDVVRDCAGPYGGLAVGTISVLFAVAANKDAMESSLTDAIIEINDRLPGLDLYRHIYNDRHELDIRLQGRIVAAYQMFIEFCIGATQYYKRAGVRRWLKAMGWPNDLVDKATRVRKVILDIRRLCDELLDKNVHMIKQLNLDQKAEIQNLQGEIKQLLEAQDNHILSHIQRALNLSDYSSERQHQQLEQYRRALASDDHLNAPYFEQMRGKRLDALRADSGYQSWSNSDGPSLLILSGHNESSINYLDRCWVSPVATAMISDLFQATSGGTENLVYGYYVFHSKDDLYRSISAVLLQLLRKKSVVLRKKSQWDELRAALSNLEACKPVANHNHATSGTGDARRLAAFEHVVHRVIGLFDDSETIHIVLDRLDQCCDLVEKVDQRKLLLKLLAKLVESARCRLKILVVNNGDQWNVERRISELGQTIQGRVILHTAVQQMRE</sequence>
<dbReference type="HOGENOM" id="CLU_028429_0_0_1"/>
<feature type="domain" description="Nephrocystin 3-like N-terminal" evidence="4">
    <location>
        <begin position="328"/>
        <end position="516"/>
    </location>
</feature>
<name>W9YJD3_9EURO</name>
<dbReference type="EMBL" id="AMGY01000005">
    <property type="protein sequence ID" value="EXJ82359.1"/>
    <property type="molecule type" value="Genomic_DNA"/>
</dbReference>
<accession>W9YJD3</accession>
<dbReference type="GeneID" id="19170282"/>
<evidence type="ECO:0000256" key="1">
    <source>
        <dbReference type="ARBA" id="ARBA00022737"/>
    </source>
</evidence>
<dbReference type="InterPro" id="IPR056884">
    <property type="entry name" value="NPHP3-like_N"/>
</dbReference>
<gene>
    <name evidence="5" type="ORF">A1O3_06172</name>
</gene>
<dbReference type="Proteomes" id="UP000019478">
    <property type="component" value="Unassembled WGS sequence"/>
</dbReference>
<keyword evidence="6" id="KW-1185">Reference proteome</keyword>
<comment type="caution">
    <text evidence="5">The sequence shown here is derived from an EMBL/GenBank/DDBJ whole genome shotgun (WGS) entry which is preliminary data.</text>
</comment>
<feature type="region of interest" description="Disordered" evidence="2">
    <location>
        <begin position="1"/>
        <end position="20"/>
    </location>
</feature>
<organism evidence="5 6">
    <name type="scientific">Capronia epimyces CBS 606.96</name>
    <dbReference type="NCBI Taxonomy" id="1182542"/>
    <lineage>
        <taxon>Eukaryota</taxon>
        <taxon>Fungi</taxon>
        <taxon>Dikarya</taxon>
        <taxon>Ascomycota</taxon>
        <taxon>Pezizomycotina</taxon>
        <taxon>Eurotiomycetes</taxon>
        <taxon>Chaetothyriomycetidae</taxon>
        <taxon>Chaetothyriales</taxon>
        <taxon>Herpotrichiellaceae</taxon>
        <taxon>Capronia</taxon>
    </lineage>
</organism>
<evidence type="ECO:0000259" key="3">
    <source>
        <dbReference type="Pfam" id="PF24809"/>
    </source>
</evidence>
<proteinExistence type="predicted"/>
<dbReference type="eggNOG" id="ENOG502SK8J">
    <property type="taxonomic scope" value="Eukaryota"/>
</dbReference>
<dbReference type="RefSeq" id="XP_007734482.1">
    <property type="nucleotide sequence ID" value="XM_007736292.1"/>
</dbReference>
<protein>
    <submittedName>
        <fullName evidence="5">Uncharacterized protein</fullName>
    </submittedName>
</protein>
<dbReference type="OrthoDB" id="5389929at2759"/>
<reference evidence="5 6" key="1">
    <citation type="submission" date="2013-03" db="EMBL/GenBank/DDBJ databases">
        <title>The Genome Sequence of Capronia epimyces CBS 606.96.</title>
        <authorList>
            <consortium name="The Broad Institute Genomics Platform"/>
            <person name="Cuomo C."/>
            <person name="de Hoog S."/>
            <person name="Gorbushina A."/>
            <person name="Walker B."/>
            <person name="Young S.K."/>
            <person name="Zeng Q."/>
            <person name="Gargeya S."/>
            <person name="Fitzgerald M."/>
            <person name="Haas B."/>
            <person name="Abouelleil A."/>
            <person name="Allen A.W."/>
            <person name="Alvarado L."/>
            <person name="Arachchi H.M."/>
            <person name="Berlin A.M."/>
            <person name="Chapman S.B."/>
            <person name="Gainer-Dewar J."/>
            <person name="Goldberg J."/>
            <person name="Griggs A."/>
            <person name="Gujja S."/>
            <person name="Hansen M."/>
            <person name="Howarth C."/>
            <person name="Imamovic A."/>
            <person name="Ireland A."/>
            <person name="Larimer J."/>
            <person name="McCowan C."/>
            <person name="Murphy C."/>
            <person name="Pearson M."/>
            <person name="Poon T.W."/>
            <person name="Priest M."/>
            <person name="Roberts A."/>
            <person name="Saif S."/>
            <person name="Shea T."/>
            <person name="Sisk P."/>
            <person name="Sykes S."/>
            <person name="Wortman J."/>
            <person name="Nusbaum C."/>
            <person name="Birren B."/>
        </authorList>
    </citation>
    <scope>NUCLEOTIDE SEQUENCE [LARGE SCALE GENOMIC DNA]</scope>
    <source>
        <strain evidence="5 6">CBS 606.96</strain>
    </source>
</reference>
<dbReference type="Pfam" id="PF24883">
    <property type="entry name" value="NPHP3_N"/>
    <property type="match status" value="1"/>
</dbReference>